<sequence length="66" mass="6781">MFNLISDRRVVSRHNQTLSPAGSAAATSPPDLGMTGVSLVTPVSPTVSLAPALLTSSTTHHVLSAR</sequence>
<evidence type="ECO:0000313" key="2">
    <source>
        <dbReference type="EMBL" id="TQE11276.1"/>
    </source>
</evidence>
<name>A0A540NJS1_MALBA</name>
<gene>
    <name evidence="2" type="ORF">C1H46_003282</name>
</gene>
<reference evidence="2 3" key="1">
    <citation type="journal article" date="2019" name="G3 (Bethesda)">
        <title>Sequencing of a Wild Apple (Malus baccata) Genome Unravels the Differences Between Cultivated and Wild Apple Species Regarding Disease Resistance and Cold Tolerance.</title>
        <authorList>
            <person name="Chen X."/>
        </authorList>
    </citation>
    <scope>NUCLEOTIDE SEQUENCE [LARGE SCALE GENOMIC DNA]</scope>
    <source>
        <strain evidence="3">cv. Shandingzi</strain>
        <tissue evidence="2">Leaves</tissue>
    </source>
</reference>
<dbReference type="Proteomes" id="UP000315295">
    <property type="component" value="Unassembled WGS sequence"/>
</dbReference>
<accession>A0A540NJS1</accession>
<dbReference type="EMBL" id="VIEB01000032">
    <property type="protein sequence ID" value="TQE11276.1"/>
    <property type="molecule type" value="Genomic_DNA"/>
</dbReference>
<organism evidence="2 3">
    <name type="scientific">Malus baccata</name>
    <name type="common">Siberian crab apple</name>
    <name type="synonym">Pyrus baccata</name>
    <dbReference type="NCBI Taxonomy" id="106549"/>
    <lineage>
        <taxon>Eukaryota</taxon>
        <taxon>Viridiplantae</taxon>
        <taxon>Streptophyta</taxon>
        <taxon>Embryophyta</taxon>
        <taxon>Tracheophyta</taxon>
        <taxon>Spermatophyta</taxon>
        <taxon>Magnoliopsida</taxon>
        <taxon>eudicotyledons</taxon>
        <taxon>Gunneridae</taxon>
        <taxon>Pentapetalae</taxon>
        <taxon>rosids</taxon>
        <taxon>fabids</taxon>
        <taxon>Rosales</taxon>
        <taxon>Rosaceae</taxon>
        <taxon>Amygdaloideae</taxon>
        <taxon>Maleae</taxon>
        <taxon>Malus</taxon>
    </lineage>
</organism>
<keyword evidence="3" id="KW-1185">Reference proteome</keyword>
<feature type="compositionally biased region" description="Low complexity" evidence="1">
    <location>
        <begin position="19"/>
        <end position="30"/>
    </location>
</feature>
<protein>
    <submittedName>
        <fullName evidence="2">Uncharacterized protein</fullName>
    </submittedName>
</protein>
<proteinExistence type="predicted"/>
<evidence type="ECO:0000313" key="3">
    <source>
        <dbReference type="Proteomes" id="UP000315295"/>
    </source>
</evidence>
<dbReference type="AlphaFoldDB" id="A0A540NJS1"/>
<evidence type="ECO:0000256" key="1">
    <source>
        <dbReference type="SAM" id="MobiDB-lite"/>
    </source>
</evidence>
<comment type="caution">
    <text evidence="2">The sequence shown here is derived from an EMBL/GenBank/DDBJ whole genome shotgun (WGS) entry which is preliminary data.</text>
</comment>
<feature type="region of interest" description="Disordered" evidence="1">
    <location>
        <begin position="13"/>
        <end position="32"/>
    </location>
</feature>